<sequence length="73" mass="8624">MVFPTYINKMSEFYVEEIARAEKPELSRIPCFFISAYSLRDLINGEEPEAVYQEEAFLDYIKTKSKYSRNIVT</sequence>
<proteinExistence type="predicted"/>
<accession>A0A914YNJ2</accession>
<dbReference type="Proteomes" id="UP000887577">
    <property type="component" value="Unplaced"/>
</dbReference>
<evidence type="ECO:0000313" key="1">
    <source>
        <dbReference type="Proteomes" id="UP000887577"/>
    </source>
</evidence>
<keyword evidence="1" id="KW-1185">Reference proteome</keyword>
<dbReference type="WBParaSite" id="PSU_v2.g2432.t1">
    <property type="protein sequence ID" value="PSU_v2.g2432.t1"/>
    <property type="gene ID" value="PSU_v2.g2432"/>
</dbReference>
<evidence type="ECO:0000313" key="2">
    <source>
        <dbReference type="WBParaSite" id="PSU_v2.g2432.t1"/>
    </source>
</evidence>
<organism evidence="1 2">
    <name type="scientific">Panagrolaimus superbus</name>
    <dbReference type="NCBI Taxonomy" id="310955"/>
    <lineage>
        <taxon>Eukaryota</taxon>
        <taxon>Metazoa</taxon>
        <taxon>Ecdysozoa</taxon>
        <taxon>Nematoda</taxon>
        <taxon>Chromadorea</taxon>
        <taxon>Rhabditida</taxon>
        <taxon>Tylenchina</taxon>
        <taxon>Panagrolaimomorpha</taxon>
        <taxon>Panagrolaimoidea</taxon>
        <taxon>Panagrolaimidae</taxon>
        <taxon>Panagrolaimus</taxon>
    </lineage>
</organism>
<dbReference type="AlphaFoldDB" id="A0A914YNJ2"/>
<name>A0A914YNJ2_9BILA</name>
<reference evidence="2" key="1">
    <citation type="submission" date="2022-11" db="UniProtKB">
        <authorList>
            <consortium name="WormBaseParasite"/>
        </authorList>
    </citation>
    <scope>IDENTIFICATION</scope>
</reference>
<protein>
    <submittedName>
        <fullName evidence="2">Phytoene desaturase</fullName>
    </submittedName>
</protein>